<dbReference type="Proteomes" id="UP001265746">
    <property type="component" value="Unassembled WGS sequence"/>
</dbReference>
<reference evidence="2" key="1">
    <citation type="submission" date="2023-06" db="EMBL/GenBank/DDBJ databases">
        <authorList>
            <person name="Noh H."/>
        </authorList>
    </citation>
    <scope>NUCLEOTIDE SEQUENCE</scope>
    <source>
        <strain evidence="2">DUCC20226</strain>
    </source>
</reference>
<dbReference type="AlphaFoldDB" id="A0AAD9VYN8"/>
<evidence type="ECO:0000313" key="2">
    <source>
        <dbReference type="EMBL" id="KAK2597213.1"/>
    </source>
</evidence>
<evidence type="ECO:0000313" key="3">
    <source>
        <dbReference type="Proteomes" id="UP001265746"/>
    </source>
</evidence>
<dbReference type="EMBL" id="JAUJFL010000010">
    <property type="protein sequence ID" value="KAK2597213.1"/>
    <property type="molecule type" value="Genomic_DNA"/>
</dbReference>
<dbReference type="Pfam" id="PF26639">
    <property type="entry name" value="Het-6_barrel"/>
    <property type="match status" value="1"/>
</dbReference>
<name>A0AAD9VYN8_PHOAM</name>
<evidence type="ECO:0000259" key="1">
    <source>
        <dbReference type="Pfam" id="PF06985"/>
    </source>
</evidence>
<sequence>MGDIYRYAEKVIAWLGPESDDSSLALSVMDNIGAQVVCLSNGHRNARPGCTHPLWKLAHVELPYEDSAWQSIIKLFGRPWFYRLWVTQEVQLASPASIIQCGHDAVLWSHFRSAVVCLQGKNVPATRALQAHTNKIYRFVWPIRGDTFLNLLSTTYDRLCVDPRDKVYGLLGLASSEFIGYMQSSYALPVASVYRDAFIAMVHETGRLDALASCFLSDASTTGTASWVPDWSLPMELRSGGVSSAQLSLQSEKYLVLETLNVLQAHGAIIDTVKSASCSMIRDEESILSLEPLSHWAPKDLLTGQYPTGETLLEAFSLSLVGNMVKENFSAISLSVEEIKRGVKQHLSSSTETVEPQQTGQPILAHRRISRLKNRSFITTSNGYFGLGPSNAEPGDLVVTILNCTAPIALRPVPKGVGYTVVGGCYIHGFGAAEALLGPLPPPWSLWFHYDDAGHTAWSYRNEITGLSTDEDPRLEPLGLEWGRVEGKKFRNRSTGDFQEYDPRLGIAALRQRGVDLRTFRLM</sequence>
<organism evidence="2 3">
    <name type="scientific">Phomopsis amygdali</name>
    <name type="common">Fusicoccum amygdali</name>
    <dbReference type="NCBI Taxonomy" id="1214568"/>
    <lineage>
        <taxon>Eukaryota</taxon>
        <taxon>Fungi</taxon>
        <taxon>Dikarya</taxon>
        <taxon>Ascomycota</taxon>
        <taxon>Pezizomycotina</taxon>
        <taxon>Sordariomycetes</taxon>
        <taxon>Sordariomycetidae</taxon>
        <taxon>Diaporthales</taxon>
        <taxon>Diaporthaceae</taxon>
        <taxon>Diaporthe</taxon>
    </lineage>
</organism>
<accession>A0AAD9VYN8</accession>
<protein>
    <recommendedName>
        <fullName evidence="1">Heterokaryon incompatibility domain-containing protein</fullName>
    </recommendedName>
</protein>
<dbReference type="InterPro" id="IPR052895">
    <property type="entry name" value="HetReg/Transcr_Mod"/>
</dbReference>
<proteinExistence type="predicted"/>
<dbReference type="PANTHER" id="PTHR24148:SF73">
    <property type="entry name" value="HET DOMAIN PROTEIN (AFU_ORTHOLOGUE AFUA_8G01020)"/>
    <property type="match status" value="1"/>
</dbReference>
<keyword evidence="3" id="KW-1185">Reference proteome</keyword>
<gene>
    <name evidence="2" type="ORF">N8I77_013074</name>
</gene>
<dbReference type="Pfam" id="PF06985">
    <property type="entry name" value="HET"/>
    <property type="match status" value="1"/>
</dbReference>
<comment type="caution">
    <text evidence="2">The sequence shown here is derived from an EMBL/GenBank/DDBJ whole genome shotgun (WGS) entry which is preliminary data.</text>
</comment>
<feature type="domain" description="Heterokaryon incompatibility" evidence="1">
    <location>
        <begin position="1"/>
        <end position="89"/>
    </location>
</feature>
<dbReference type="InterPro" id="IPR010730">
    <property type="entry name" value="HET"/>
</dbReference>
<dbReference type="PANTHER" id="PTHR24148">
    <property type="entry name" value="ANKYRIN REPEAT DOMAIN-CONTAINING PROTEIN 39 HOMOLOG-RELATED"/>
    <property type="match status" value="1"/>
</dbReference>